<accession>A0ABS5EG26</accession>
<comment type="caution">
    <text evidence="1">The sequence shown here is derived from an EMBL/GenBank/DDBJ whole genome shotgun (WGS) entry which is preliminary data.</text>
</comment>
<dbReference type="InterPro" id="IPR012347">
    <property type="entry name" value="Ferritin-like"/>
</dbReference>
<evidence type="ECO:0000313" key="1">
    <source>
        <dbReference type="EMBL" id="MBR0649974.1"/>
    </source>
</evidence>
<dbReference type="EMBL" id="JAAEDI010000009">
    <property type="protein sequence ID" value="MBR0649974.1"/>
    <property type="molecule type" value="Genomic_DNA"/>
</dbReference>
<dbReference type="Pfam" id="PF05974">
    <property type="entry name" value="DUF892"/>
    <property type="match status" value="1"/>
</dbReference>
<dbReference type="InterPro" id="IPR010287">
    <property type="entry name" value="DUF892_YciF-like"/>
</dbReference>
<proteinExistence type="predicted"/>
<evidence type="ECO:0000313" key="2">
    <source>
        <dbReference type="Proteomes" id="UP000698752"/>
    </source>
</evidence>
<dbReference type="Gene3D" id="1.20.1260.10">
    <property type="match status" value="1"/>
</dbReference>
<dbReference type="CDD" id="cd00657">
    <property type="entry name" value="Ferritin_like"/>
    <property type="match status" value="1"/>
</dbReference>
<keyword evidence="2" id="KW-1185">Reference proteome</keyword>
<name>A0ABS5EG26_9PROT</name>
<dbReference type="InterPro" id="IPR009078">
    <property type="entry name" value="Ferritin-like_SF"/>
</dbReference>
<dbReference type="Proteomes" id="UP000698752">
    <property type="component" value="Unassembled WGS sequence"/>
</dbReference>
<reference evidence="2" key="1">
    <citation type="journal article" date="2021" name="Syst. Appl. Microbiol.">
        <title>Roseomonas hellenica sp. nov., isolated from roots of wild-growing Alkanna tinctoria.</title>
        <authorList>
            <person name="Rat A."/>
            <person name="Naranjo H.D."/>
            <person name="Lebbe L."/>
            <person name="Cnockaert M."/>
            <person name="Krigas N."/>
            <person name="Grigoriadou K."/>
            <person name="Maloupa E."/>
            <person name="Willems A."/>
        </authorList>
    </citation>
    <scope>NUCLEOTIDE SEQUENCE [LARGE SCALE GENOMIC DNA]</scope>
    <source>
        <strain evidence="2">LMG 31159</strain>
    </source>
</reference>
<gene>
    <name evidence="1" type="ORF">GXW78_09895</name>
</gene>
<organism evidence="1 2">
    <name type="scientific">Neoroseomonas terrae</name>
    <dbReference type="NCBI Taxonomy" id="424799"/>
    <lineage>
        <taxon>Bacteria</taxon>
        <taxon>Pseudomonadati</taxon>
        <taxon>Pseudomonadota</taxon>
        <taxon>Alphaproteobacteria</taxon>
        <taxon>Acetobacterales</taxon>
        <taxon>Acetobacteraceae</taxon>
        <taxon>Neoroseomonas</taxon>
    </lineage>
</organism>
<dbReference type="RefSeq" id="WP_211868352.1">
    <property type="nucleotide sequence ID" value="NZ_JAAEDI010000009.1"/>
</dbReference>
<protein>
    <submittedName>
        <fullName evidence="1">Ferritin-like domain-containing protein</fullName>
    </submittedName>
</protein>
<sequence length="165" mass="18267">MATTKADYLAQWLRDAHAMEEQAEQMLGSTAERVEAYPELRQRLLQHQTETRDQARLIQSCLARYETSNSALKDMAGKATALAQSVSGLFVSDEVVKGLMAGITFEHMEVAAYSIIVAAARRLGDNETVEICSRILLEEDEMAAWLEEKAPEIVEQFLAAEATSA</sequence>
<dbReference type="SUPFAM" id="SSF47240">
    <property type="entry name" value="Ferritin-like"/>
    <property type="match status" value="1"/>
</dbReference>